<comment type="caution">
    <text evidence="2">The sequence shown here is derived from an EMBL/GenBank/DDBJ whole genome shotgun (WGS) entry which is preliminary data.</text>
</comment>
<protein>
    <submittedName>
        <fullName evidence="2">Uncharacterized protein</fullName>
    </submittedName>
</protein>
<keyword evidence="3" id="KW-1185">Reference proteome</keyword>
<dbReference type="Proteomes" id="UP001597301">
    <property type="component" value="Unassembled WGS sequence"/>
</dbReference>
<organism evidence="2 3">
    <name type="scientific">Siminovitchia sediminis</name>
    <dbReference type="NCBI Taxonomy" id="1274353"/>
    <lineage>
        <taxon>Bacteria</taxon>
        <taxon>Bacillati</taxon>
        <taxon>Bacillota</taxon>
        <taxon>Bacilli</taxon>
        <taxon>Bacillales</taxon>
        <taxon>Bacillaceae</taxon>
        <taxon>Siminovitchia</taxon>
    </lineage>
</organism>
<feature type="compositionally biased region" description="Basic and acidic residues" evidence="1">
    <location>
        <begin position="27"/>
        <end position="37"/>
    </location>
</feature>
<name>A0ABW4KFM3_9BACI</name>
<accession>A0ABW4KFM3</accession>
<gene>
    <name evidence="2" type="ORF">ACFSCZ_00165</name>
</gene>
<evidence type="ECO:0000256" key="1">
    <source>
        <dbReference type="SAM" id="MobiDB-lite"/>
    </source>
</evidence>
<reference evidence="3" key="1">
    <citation type="journal article" date="2019" name="Int. J. Syst. Evol. Microbiol.">
        <title>The Global Catalogue of Microorganisms (GCM) 10K type strain sequencing project: providing services to taxonomists for standard genome sequencing and annotation.</title>
        <authorList>
            <consortium name="The Broad Institute Genomics Platform"/>
            <consortium name="The Broad Institute Genome Sequencing Center for Infectious Disease"/>
            <person name="Wu L."/>
            <person name="Ma J."/>
        </authorList>
    </citation>
    <scope>NUCLEOTIDE SEQUENCE [LARGE SCALE GENOMIC DNA]</scope>
    <source>
        <strain evidence="3">CGMCC 1.12295</strain>
    </source>
</reference>
<dbReference type="EMBL" id="JBHUEO010000001">
    <property type="protein sequence ID" value="MFD1705163.1"/>
    <property type="molecule type" value="Genomic_DNA"/>
</dbReference>
<dbReference type="RefSeq" id="WP_380771455.1">
    <property type="nucleotide sequence ID" value="NZ_JBHUEO010000001.1"/>
</dbReference>
<proteinExistence type="predicted"/>
<evidence type="ECO:0000313" key="3">
    <source>
        <dbReference type="Proteomes" id="UP001597301"/>
    </source>
</evidence>
<feature type="region of interest" description="Disordered" evidence="1">
    <location>
        <begin position="1"/>
        <end position="65"/>
    </location>
</feature>
<sequence length="65" mass="7533">MNGQQNGLLNRNKDKEKDSASQSRFQEAFRELEKETTNDALATQFPDWDLKPPGNLVKRRRTSLL</sequence>
<evidence type="ECO:0000313" key="2">
    <source>
        <dbReference type="EMBL" id="MFD1705163.1"/>
    </source>
</evidence>